<evidence type="ECO:0000259" key="1">
    <source>
        <dbReference type="PROSITE" id="PS51186"/>
    </source>
</evidence>
<evidence type="ECO:0000313" key="2">
    <source>
        <dbReference type="EMBL" id="MBC8528086.1"/>
    </source>
</evidence>
<feature type="domain" description="N-acetyltransferase" evidence="1">
    <location>
        <begin position="11"/>
        <end position="167"/>
    </location>
</feature>
<dbReference type="SUPFAM" id="SSF142906">
    <property type="entry name" value="YjbR-like"/>
    <property type="match status" value="1"/>
</dbReference>
<dbReference type="RefSeq" id="WP_249284139.1">
    <property type="nucleotide sequence ID" value="NZ_JACRSO010000001.1"/>
</dbReference>
<dbReference type="AlphaFoldDB" id="A0A926CYR8"/>
<dbReference type="InterPro" id="IPR000182">
    <property type="entry name" value="GNAT_dom"/>
</dbReference>
<organism evidence="2 3">
    <name type="scientific">Luoshenia tenuis</name>
    <dbReference type="NCBI Taxonomy" id="2763654"/>
    <lineage>
        <taxon>Bacteria</taxon>
        <taxon>Bacillati</taxon>
        <taxon>Bacillota</taxon>
        <taxon>Clostridia</taxon>
        <taxon>Christensenellales</taxon>
        <taxon>Christensenellaceae</taxon>
        <taxon>Luoshenia</taxon>
    </lineage>
</organism>
<reference evidence="2" key="1">
    <citation type="submission" date="2020-08" db="EMBL/GenBank/DDBJ databases">
        <title>Genome public.</title>
        <authorList>
            <person name="Liu C."/>
            <person name="Sun Q."/>
        </authorList>
    </citation>
    <scope>NUCLEOTIDE SEQUENCE</scope>
    <source>
        <strain evidence="2">NSJ-44</strain>
    </source>
</reference>
<dbReference type="GO" id="GO:0016747">
    <property type="term" value="F:acyltransferase activity, transferring groups other than amino-acyl groups"/>
    <property type="evidence" value="ECO:0007669"/>
    <property type="project" value="InterPro"/>
</dbReference>
<protein>
    <submittedName>
        <fullName evidence="2">GNAT family N-acetyltransferase</fullName>
    </submittedName>
</protein>
<dbReference type="Pfam" id="PF13302">
    <property type="entry name" value="Acetyltransf_3"/>
    <property type="match status" value="1"/>
</dbReference>
<dbReference type="Gene3D" id="3.40.630.30">
    <property type="match status" value="1"/>
</dbReference>
<dbReference type="PANTHER" id="PTHR35145:SF1">
    <property type="entry name" value="CYTOPLASMIC PROTEIN"/>
    <property type="match status" value="1"/>
</dbReference>
<dbReference type="EMBL" id="JACRSO010000001">
    <property type="protein sequence ID" value="MBC8528086.1"/>
    <property type="molecule type" value="Genomic_DNA"/>
</dbReference>
<dbReference type="Proteomes" id="UP000654279">
    <property type="component" value="Unassembled WGS sequence"/>
</dbReference>
<name>A0A926CYR8_9FIRM</name>
<dbReference type="InterPro" id="IPR016181">
    <property type="entry name" value="Acyl_CoA_acyltransferase"/>
</dbReference>
<proteinExistence type="predicted"/>
<dbReference type="InterPro" id="IPR038056">
    <property type="entry name" value="YjbR-like_sf"/>
</dbReference>
<dbReference type="Pfam" id="PF04237">
    <property type="entry name" value="YjbR"/>
    <property type="match status" value="1"/>
</dbReference>
<dbReference type="InterPro" id="IPR007351">
    <property type="entry name" value="YjbR"/>
</dbReference>
<dbReference type="SUPFAM" id="SSF55729">
    <property type="entry name" value="Acyl-CoA N-acyltransferases (Nat)"/>
    <property type="match status" value="1"/>
</dbReference>
<gene>
    <name evidence="2" type="ORF">H8699_01355</name>
</gene>
<evidence type="ECO:0000313" key="3">
    <source>
        <dbReference type="Proteomes" id="UP000654279"/>
    </source>
</evidence>
<sequence length="284" mass="31716">MEHYELFSARFAFCSLRQEDAQDVYALTGNAQVARYMAFSAHTDLEQARALIEQYNAGAGQGFALREREGGDFIGVFALKEAKVPGRRDISIFLAPSWWGKGCAGEVFAWAIGYAARAGIAQLAAHVAAGNTASRRALERNGFILHEVLPIEGLAGGLCVYLRILAADYTWIPDYLKAKKGVTWDFKVEWQWERYKIGEKLFAALCKNKAGQPIVSLKCEPEVSLLLQGEYPGIQPGYYCDKKHWISIRLDGSVPDTVIKQRLDTAYTLVLHKLPKKRQEQILG</sequence>
<accession>A0A926CYR8</accession>
<keyword evidence="3" id="KW-1185">Reference proteome</keyword>
<dbReference type="Gene3D" id="3.90.1150.30">
    <property type="match status" value="1"/>
</dbReference>
<dbReference type="PANTHER" id="PTHR35145">
    <property type="entry name" value="CYTOPLASMIC PROTEIN-RELATED"/>
    <property type="match status" value="1"/>
</dbReference>
<comment type="caution">
    <text evidence="2">The sequence shown here is derived from an EMBL/GenBank/DDBJ whole genome shotgun (WGS) entry which is preliminary data.</text>
</comment>
<dbReference type="PROSITE" id="PS51186">
    <property type="entry name" value="GNAT"/>
    <property type="match status" value="1"/>
</dbReference>
<dbReference type="InterPro" id="IPR058532">
    <property type="entry name" value="YjbR/MT2646/Rv2570-like"/>
</dbReference>